<organism evidence="1 2">
    <name type="scientific">Friedmanniomyces endolithicus</name>
    <dbReference type="NCBI Taxonomy" id="329885"/>
    <lineage>
        <taxon>Eukaryota</taxon>
        <taxon>Fungi</taxon>
        <taxon>Dikarya</taxon>
        <taxon>Ascomycota</taxon>
        <taxon>Pezizomycotina</taxon>
        <taxon>Dothideomycetes</taxon>
        <taxon>Dothideomycetidae</taxon>
        <taxon>Mycosphaerellales</taxon>
        <taxon>Teratosphaeriaceae</taxon>
        <taxon>Friedmanniomyces</taxon>
    </lineage>
</organism>
<evidence type="ECO:0000313" key="2">
    <source>
        <dbReference type="Proteomes" id="UP001175353"/>
    </source>
</evidence>
<dbReference type="EMBL" id="JAUJLE010000244">
    <property type="protein sequence ID" value="KAK0965424.1"/>
    <property type="molecule type" value="Genomic_DNA"/>
</dbReference>
<name>A0AAN6HFF2_9PEZI</name>
<comment type="caution">
    <text evidence="1">The sequence shown here is derived from an EMBL/GenBank/DDBJ whole genome shotgun (WGS) entry which is preliminary data.</text>
</comment>
<proteinExistence type="predicted"/>
<keyword evidence="2" id="KW-1185">Reference proteome</keyword>
<protein>
    <submittedName>
        <fullName evidence="1">Uncharacterized protein</fullName>
    </submittedName>
</protein>
<gene>
    <name evidence="1" type="ORF">LTR91_017995</name>
</gene>
<sequence length="245" mass="27639">MADPLLTDDPDSEHDEPREVKELGHVLAEEILSERQQQDLPGRYNAKVLRVRLQRRLLSHLTAHIITIMENATFTQFSQAHDPVNQRVLVGTAACKDCHVDVTHVYASLLNLLRDVKLLCPIGHCILWAVVVLDPPLRYISLKRDLSGELSSWQDLLRFPAEDTPFATHTTILDYPTDDTEEADEISMSHLVLIDIAKTAVVLGQMSYNSSVHRKAAHAVYHLVKVLLLKLQRGTLHTDMIVPLI</sequence>
<evidence type="ECO:0000313" key="1">
    <source>
        <dbReference type="EMBL" id="KAK0965424.1"/>
    </source>
</evidence>
<dbReference type="AlphaFoldDB" id="A0AAN6HFF2"/>
<accession>A0AAN6HFF2</accession>
<reference evidence="1" key="1">
    <citation type="submission" date="2023-06" db="EMBL/GenBank/DDBJ databases">
        <title>Black Yeasts Isolated from many extreme environments.</title>
        <authorList>
            <person name="Coleine C."/>
            <person name="Stajich J.E."/>
            <person name="Selbmann L."/>
        </authorList>
    </citation>
    <scope>NUCLEOTIDE SEQUENCE</scope>
    <source>
        <strain evidence="1">CCFEE 5200</strain>
    </source>
</reference>
<dbReference type="Proteomes" id="UP001175353">
    <property type="component" value="Unassembled WGS sequence"/>
</dbReference>